<reference evidence="2 3" key="1">
    <citation type="submission" date="2022-10" db="EMBL/GenBank/DDBJ databases">
        <title>Chitinophaga nivalis PC15 sp. nov., isolated from Pyeongchang county, South Korea.</title>
        <authorList>
            <person name="Trinh H.N."/>
        </authorList>
    </citation>
    <scope>NUCLEOTIDE SEQUENCE [LARGE SCALE GENOMIC DNA]</scope>
    <source>
        <strain evidence="2 3">PC14</strain>
    </source>
</reference>
<sequence>MNTVLITRDLRELFRAIFIKNSLRAIRSVFQINNEQSHFLNYEPPYQRKYVWTEVKATYFIETILLHGEIPPIVIFVKGKNWEVIDGRQRCETIHRFIKNGFSLKPHGLDKLWNLAGKKFSQLDDKLKERILNTQLRLIFIAAAGEAHLHAGEEEMIKREIFKRYNQGIMPLKKEEVFKAQYIQDEINIYFKGQFEKNKELYHEVMDLFDHRSKNLETLMQHIRQTLVLHHIPMNKFISEREEVVNKYYDYLSYNTINDGGLENVCLVFKSFKEKCNYLTAIKTRLDKEGIPAKGVVYECLYWALSVCEMEGVKFQEINRETFKERLVNHIAKQILYYPVEKHSHVSQITKRYNLMATFFTSQLNASFVRYLKSDEAFLIAHKEKMDKYMEQRFTMAGEEEFFSKTLPTSCSVSDVLDRMKRKKFNLRPTYQRDEVMNVVKASSLIESMLLGIKLHPLYIYVKEDGVAEVIDGQQRLLAIIGFLGERYCNETGKMVASKKDGFSLNLNGGLLTDLHGSKFKALSEEEQLCIKNYDLEIIEMKEENNKGFVPEELFKRLNHKPFPIKEHTFEFWNAYVDNEIISSVKGVCQRNSWLYLRKDDKRMLNEELVTCLCYLHFMLKESAGMESLKNVLSLRRSPFSIVLKLKNKASVTQILEDFTSKAEFLLALNDFELDFVEKVKLLIASSNGKTTGAVSNRRLDTMLHTGTVRMSMNFYLLWVILKGIPIEFVKESRAAVQLKISKVFSMLKMSESVEKVEKAIQETWVPTNHSMKEVV</sequence>
<accession>A0ABT3II45</accession>
<dbReference type="EMBL" id="JAPDNS010000001">
    <property type="protein sequence ID" value="MCW3483638.1"/>
    <property type="molecule type" value="Genomic_DNA"/>
</dbReference>
<dbReference type="Pfam" id="PF03235">
    <property type="entry name" value="GmrSD_N"/>
    <property type="match status" value="2"/>
</dbReference>
<comment type="caution">
    <text evidence="2">The sequence shown here is derived from an EMBL/GenBank/DDBJ whole genome shotgun (WGS) entry which is preliminary data.</text>
</comment>
<dbReference type="InterPro" id="IPR004919">
    <property type="entry name" value="GmrSD_N"/>
</dbReference>
<evidence type="ECO:0000259" key="1">
    <source>
        <dbReference type="Pfam" id="PF03235"/>
    </source>
</evidence>
<dbReference type="PANTHER" id="PTHR39639:SF1">
    <property type="entry name" value="DUF262 DOMAIN-CONTAINING PROTEIN"/>
    <property type="match status" value="1"/>
</dbReference>
<dbReference type="PANTHER" id="PTHR39639">
    <property type="entry name" value="CHROMOSOME 16, WHOLE GENOME SHOTGUN SEQUENCE"/>
    <property type="match status" value="1"/>
</dbReference>
<proteinExistence type="predicted"/>
<dbReference type="Proteomes" id="UP001207742">
    <property type="component" value="Unassembled WGS sequence"/>
</dbReference>
<organism evidence="2 3">
    <name type="scientific">Chitinophaga nivalis</name>
    <dbReference type="NCBI Taxonomy" id="2991709"/>
    <lineage>
        <taxon>Bacteria</taxon>
        <taxon>Pseudomonadati</taxon>
        <taxon>Bacteroidota</taxon>
        <taxon>Chitinophagia</taxon>
        <taxon>Chitinophagales</taxon>
        <taxon>Chitinophagaceae</taxon>
        <taxon>Chitinophaga</taxon>
    </lineage>
</organism>
<name>A0ABT3II45_9BACT</name>
<keyword evidence="3" id="KW-1185">Reference proteome</keyword>
<protein>
    <submittedName>
        <fullName evidence="2">DUF262 domain-containing protein</fullName>
    </submittedName>
</protein>
<dbReference type="RefSeq" id="WP_264729158.1">
    <property type="nucleotide sequence ID" value="NZ_JAPDNR010000001.1"/>
</dbReference>
<evidence type="ECO:0000313" key="2">
    <source>
        <dbReference type="EMBL" id="MCW3483638.1"/>
    </source>
</evidence>
<evidence type="ECO:0000313" key="3">
    <source>
        <dbReference type="Proteomes" id="UP001207742"/>
    </source>
</evidence>
<gene>
    <name evidence="2" type="ORF">OL497_07020</name>
</gene>
<feature type="domain" description="GmrSD restriction endonucleases N-terminal" evidence="1">
    <location>
        <begin position="35"/>
        <end position="182"/>
    </location>
</feature>
<feature type="domain" description="GmrSD restriction endonucleases N-terminal" evidence="1">
    <location>
        <begin position="414"/>
        <end position="561"/>
    </location>
</feature>